<evidence type="ECO:0000313" key="9">
    <source>
        <dbReference type="EMBL" id="AGA69515.1"/>
    </source>
</evidence>
<dbReference type="KEGG" id="ddl:Desdi_2072"/>
<dbReference type="GO" id="GO:0005886">
    <property type="term" value="C:plasma membrane"/>
    <property type="evidence" value="ECO:0007669"/>
    <property type="project" value="TreeGrafter"/>
</dbReference>
<sequence>MIWISSDFNRMGENILNGYSPDRAPFSTLIYGPAGVGKSELLLHCFKRLKNQYPILHLDAQDFIKSYAFSAQEGTLTQFRHRVRTPAVLIVDHLELLKGKVRSIEEFYHTYEALFQSNCKMICGFRGEPSQLDVLGHKLASRLRGGLAVPIRQPSRDDILNYLQRLAHAKFLILEEQVLEAMTEEIDNFPEAQNLLKDFIQYANKMEGALDKEALTAYFVYQKQRENFRPTPHNIVRHVATMTGTNLADIYGASRVPKVREARALAIYGIRGLCQLSYPEIGSLLNKSHSSVIKSYQQLQDLNKQDPEMSEKIKRFLGYFNAQDDVNFRNGV</sequence>
<dbReference type="InterPro" id="IPR020591">
    <property type="entry name" value="Chromosome_initiator_DnaA-like"/>
</dbReference>
<keyword evidence="10" id="KW-1185">Reference proteome</keyword>
<evidence type="ECO:0000256" key="1">
    <source>
        <dbReference type="ARBA" id="ARBA00022490"/>
    </source>
</evidence>
<dbReference type="Gene3D" id="3.40.50.300">
    <property type="entry name" value="P-loop containing nucleotide triphosphate hydrolases"/>
    <property type="match status" value="1"/>
</dbReference>
<keyword evidence="6" id="KW-0238">DNA-binding</keyword>
<dbReference type="InterPro" id="IPR018312">
    <property type="entry name" value="Chromosome_initiator_DnaA_CS"/>
</dbReference>
<keyword evidence="3" id="KW-0547">Nucleotide-binding</keyword>
<evidence type="ECO:0000256" key="5">
    <source>
        <dbReference type="ARBA" id="ARBA00023121"/>
    </source>
</evidence>
<dbReference type="GO" id="GO:0008289">
    <property type="term" value="F:lipid binding"/>
    <property type="evidence" value="ECO:0007669"/>
    <property type="project" value="UniProtKB-KW"/>
</dbReference>
<dbReference type="SUPFAM" id="SSF52540">
    <property type="entry name" value="P-loop containing nucleoside triphosphate hydrolases"/>
    <property type="match status" value="1"/>
</dbReference>
<name>L0F942_DESDL</name>
<dbReference type="HOGENOM" id="CLU_026910_3_2_9"/>
<dbReference type="InterPro" id="IPR013317">
    <property type="entry name" value="DnaA_dom"/>
</dbReference>
<dbReference type="eggNOG" id="COG0593">
    <property type="taxonomic scope" value="Bacteria"/>
</dbReference>
<keyword evidence="2 7" id="KW-0235">DNA replication</keyword>
<accession>L0F942</accession>
<keyword evidence="4" id="KW-0067">ATP-binding</keyword>
<dbReference type="PROSITE" id="PS01008">
    <property type="entry name" value="DNAA"/>
    <property type="match status" value="1"/>
</dbReference>
<proteinExistence type="inferred from homology"/>
<dbReference type="Pfam" id="PF00308">
    <property type="entry name" value="Bac_DnaA"/>
    <property type="match status" value="1"/>
</dbReference>
<dbReference type="PRINTS" id="PR00051">
    <property type="entry name" value="DNAA"/>
</dbReference>
<dbReference type="Proteomes" id="UP000010797">
    <property type="component" value="Chromosome"/>
</dbReference>
<dbReference type="PANTHER" id="PTHR30050:SF2">
    <property type="entry name" value="CHROMOSOMAL REPLICATION INITIATOR PROTEIN DNAA"/>
    <property type="match status" value="1"/>
</dbReference>
<protein>
    <submittedName>
        <fullName evidence="9">ATPase involved in DNA replication initiation</fullName>
    </submittedName>
</protein>
<dbReference type="GO" id="GO:0003688">
    <property type="term" value="F:DNA replication origin binding"/>
    <property type="evidence" value="ECO:0007669"/>
    <property type="project" value="InterPro"/>
</dbReference>
<dbReference type="InterPro" id="IPR027417">
    <property type="entry name" value="P-loop_NTPase"/>
</dbReference>
<evidence type="ECO:0000256" key="2">
    <source>
        <dbReference type="ARBA" id="ARBA00022705"/>
    </source>
</evidence>
<organism evidence="9 10">
    <name type="scientific">Desulfitobacterium dichloroeliminans (strain LMG P-21439 / DCA1)</name>
    <dbReference type="NCBI Taxonomy" id="871963"/>
    <lineage>
        <taxon>Bacteria</taxon>
        <taxon>Bacillati</taxon>
        <taxon>Bacillota</taxon>
        <taxon>Clostridia</taxon>
        <taxon>Eubacteriales</taxon>
        <taxon>Desulfitobacteriaceae</taxon>
        <taxon>Desulfitobacterium</taxon>
    </lineage>
</organism>
<reference evidence="10" key="1">
    <citation type="submission" date="2012-02" db="EMBL/GenBank/DDBJ databases">
        <title>Complete sequence of Desulfitobacterium dichloroeliminans LMG P-21439.</title>
        <authorList>
            <person name="Lucas S."/>
            <person name="Han J."/>
            <person name="Lapidus A."/>
            <person name="Cheng J.-F."/>
            <person name="Goodwin L."/>
            <person name="Pitluck S."/>
            <person name="Peters L."/>
            <person name="Ovchinnikova G."/>
            <person name="Teshima H."/>
            <person name="Detter J.C."/>
            <person name="Han C."/>
            <person name="Tapia R."/>
            <person name="Land M."/>
            <person name="Hauser L."/>
            <person name="Kyrpides N."/>
            <person name="Ivanova N."/>
            <person name="Pagani I."/>
            <person name="Kruse T."/>
            <person name="de Vos W.M."/>
            <person name="Boon N."/>
            <person name="Smidt H."/>
            <person name="Woyke T."/>
        </authorList>
    </citation>
    <scope>NUCLEOTIDE SEQUENCE [LARGE SCALE GENOMIC DNA]</scope>
    <source>
        <strain evidence="10">LMG P-21439 / DCA1</strain>
    </source>
</reference>
<evidence type="ECO:0000259" key="8">
    <source>
        <dbReference type="SMART" id="SM00760"/>
    </source>
</evidence>
<comment type="similarity">
    <text evidence="7">Belongs to the DnaA family.</text>
</comment>
<dbReference type="GO" id="GO:0005524">
    <property type="term" value="F:ATP binding"/>
    <property type="evidence" value="ECO:0007669"/>
    <property type="project" value="UniProtKB-KW"/>
</dbReference>
<dbReference type="SMART" id="SM00760">
    <property type="entry name" value="Bac_DnaA_C"/>
    <property type="match status" value="1"/>
</dbReference>
<dbReference type="CDD" id="cd06571">
    <property type="entry name" value="Bac_DnaA_C"/>
    <property type="match status" value="1"/>
</dbReference>
<keyword evidence="5" id="KW-0446">Lipid-binding</keyword>
<dbReference type="GO" id="GO:0006270">
    <property type="term" value="P:DNA replication initiation"/>
    <property type="evidence" value="ECO:0007669"/>
    <property type="project" value="InterPro"/>
</dbReference>
<keyword evidence="1" id="KW-0963">Cytoplasm</keyword>
<gene>
    <name evidence="9" type="ordered locus">Desdi_2072</name>
</gene>
<dbReference type="Pfam" id="PF08299">
    <property type="entry name" value="Bac_DnaA_C"/>
    <property type="match status" value="1"/>
</dbReference>
<feature type="domain" description="Chromosomal replication initiator DnaA C-terminal" evidence="8">
    <location>
        <begin position="231"/>
        <end position="299"/>
    </location>
</feature>
<dbReference type="GO" id="GO:0006275">
    <property type="term" value="P:regulation of DNA replication"/>
    <property type="evidence" value="ECO:0007669"/>
    <property type="project" value="InterPro"/>
</dbReference>
<dbReference type="RefSeq" id="WP_015262495.1">
    <property type="nucleotide sequence ID" value="NC_019903.1"/>
</dbReference>
<dbReference type="STRING" id="871963.Desdi_2072"/>
<evidence type="ECO:0000256" key="3">
    <source>
        <dbReference type="ARBA" id="ARBA00022741"/>
    </source>
</evidence>
<dbReference type="InterPro" id="IPR013159">
    <property type="entry name" value="DnaA_C"/>
</dbReference>
<evidence type="ECO:0000313" key="10">
    <source>
        <dbReference type="Proteomes" id="UP000010797"/>
    </source>
</evidence>
<dbReference type="SUPFAM" id="SSF48295">
    <property type="entry name" value="TrpR-like"/>
    <property type="match status" value="1"/>
</dbReference>
<dbReference type="AlphaFoldDB" id="L0F942"/>
<evidence type="ECO:0000256" key="4">
    <source>
        <dbReference type="ARBA" id="ARBA00022840"/>
    </source>
</evidence>
<dbReference type="InterPro" id="IPR010921">
    <property type="entry name" value="Trp_repressor/repl_initiator"/>
</dbReference>
<evidence type="ECO:0000256" key="7">
    <source>
        <dbReference type="RuleBase" id="RU004227"/>
    </source>
</evidence>
<dbReference type="Gene3D" id="1.10.1750.10">
    <property type="match status" value="1"/>
</dbReference>
<dbReference type="EMBL" id="CP003344">
    <property type="protein sequence ID" value="AGA69515.1"/>
    <property type="molecule type" value="Genomic_DNA"/>
</dbReference>
<dbReference type="PANTHER" id="PTHR30050">
    <property type="entry name" value="CHROMOSOMAL REPLICATION INITIATOR PROTEIN DNAA"/>
    <property type="match status" value="1"/>
</dbReference>
<evidence type="ECO:0000256" key="6">
    <source>
        <dbReference type="ARBA" id="ARBA00023125"/>
    </source>
</evidence>